<organism evidence="1 2">
    <name type="scientific">Camellia lanceoleosa</name>
    <dbReference type="NCBI Taxonomy" id="1840588"/>
    <lineage>
        <taxon>Eukaryota</taxon>
        <taxon>Viridiplantae</taxon>
        <taxon>Streptophyta</taxon>
        <taxon>Embryophyta</taxon>
        <taxon>Tracheophyta</taxon>
        <taxon>Spermatophyta</taxon>
        <taxon>Magnoliopsida</taxon>
        <taxon>eudicotyledons</taxon>
        <taxon>Gunneridae</taxon>
        <taxon>Pentapetalae</taxon>
        <taxon>asterids</taxon>
        <taxon>Ericales</taxon>
        <taxon>Theaceae</taxon>
        <taxon>Camellia</taxon>
    </lineage>
</organism>
<name>A0ACC0I2N5_9ERIC</name>
<keyword evidence="2" id="KW-1185">Reference proteome</keyword>
<dbReference type="Proteomes" id="UP001060215">
    <property type="component" value="Chromosome 2"/>
</dbReference>
<proteinExistence type="predicted"/>
<accession>A0ACC0I2N5</accession>
<reference evidence="1 2" key="1">
    <citation type="journal article" date="2022" name="Plant J.">
        <title>Chromosome-level genome of Camellia lanceoleosa provides a valuable resource for understanding genome evolution and self-incompatibility.</title>
        <authorList>
            <person name="Gong W."/>
            <person name="Xiao S."/>
            <person name="Wang L."/>
            <person name="Liao Z."/>
            <person name="Chang Y."/>
            <person name="Mo W."/>
            <person name="Hu G."/>
            <person name="Li W."/>
            <person name="Zhao G."/>
            <person name="Zhu H."/>
            <person name="Hu X."/>
            <person name="Ji K."/>
            <person name="Xiang X."/>
            <person name="Song Q."/>
            <person name="Yuan D."/>
            <person name="Jin S."/>
            <person name="Zhang L."/>
        </authorList>
    </citation>
    <scope>NUCLEOTIDE SEQUENCE [LARGE SCALE GENOMIC DNA]</scope>
    <source>
        <strain evidence="1">SQ_2022a</strain>
    </source>
</reference>
<gene>
    <name evidence="1" type="ORF">LOK49_LG04G00326</name>
</gene>
<evidence type="ECO:0000313" key="1">
    <source>
        <dbReference type="EMBL" id="KAI8019624.1"/>
    </source>
</evidence>
<dbReference type="EMBL" id="CM045759">
    <property type="protein sequence ID" value="KAI8019624.1"/>
    <property type="molecule type" value="Genomic_DNA"/>
</dbReference>
<protein>
    <submittedName>
        <fullName evidence="1">NAC domain-containing protein 1</fullName>
    </submittedName>
</protein>
<comment type="caution">
    <text evidence="1">The sequence shown here is derived from an EMBL/GenBank/DDBJ whole genome shotgun (WGS) entry which is preliminary data.</text>
</comment>
<sequence>MEDQQYQPIEEQAQASVSALANNVDHVDVDEYFASLPPGYRFNPKDAELIVNYLNRKINHQTLPINKIHDVHLYKFNPQYLSENYKPYEEKEWYFFTPRDRKYKNGKRPNRAAGDGYWKAMGTDKTVRFMGADVGFETALVFYKGRPPKGEKTNWIMHEYRLLNNHPKAPTVGNEMRLDDCVLCKIYKNERKSRSIRNRYPDDKEVVPAQHYYNEHLPAENSAMLASQESSIPGVAMEMGSSYNGCVNPNAFINPHFLQTPQLQFNHDQVMMANSTYFNYPDDVNKPPIQSAMPLTLNQPQPIDGMKSNMRPKSMNQNLHCWAFEPRGLNEELNGSMFQSDAHIDELFPGLENSVPNYCRMPSHPGDIK</sequence>
<evidence type="ECO:0000313" key="2">
    <source>
        <dbReference type="Proteomes" id="UP001060215"/>
    </source>
</evidence>